<dbReference type="InterPro" id="IPR053197">
    <property type="entry name" value="F-box_SCFL_complex_component"/>
</dbReference>
<gene>
    <name evidence="1" type="ORF">QYE76_007188</name>
</gene>
<evidence type="ECO:0008006" key="3">
    <source>
        <dbReference type="Google" id="ProtNLM"/>
    </source>
</evidence>
<comment type="caution">
    <text evidence="1">The sequence shown here is derived from an EMBL/GenBank/DDBJ whole genome shotgun (WGS) entry which is preliminary data.</text>
</comment>
<evidence type="ECO:0000313" key="1">
    <source>
        <dbReference type="EMBL" id="KAK1632873.1"/>
    </source>
</evidence>
<evidence type="ECO:0000313" key="2">
    <source>
        <dbReference type="Proteomes" id="UP001231189"/>
    </source>
</evidence>
<dbReference type="EMBL" id="JAUUTY010000005">
    <property type="protein sequence ID" value="KAK1632873.1"/>
    <property type="molecule type" value="Genomic_DNA"/>
</dbReference>
<dbReference type="PANTHER" id="PTHR34223:SF64">
    <property type="entry name" value="OS11G0201299 PROTEIN"/>
    <property type="match status" value="1"/>
</dbReference>
<dbReference type="InterPro" id="IPR032675">
    <property type="entry name" value="LRR_dom_sf"/>
</dbReference>
<dbReference type="Proteomes" id="UP001231189">
    <property type="component" value="Unassembled WGS sequence"/>
</dbReference>
<dbReference type="AlphaFoldDB" id="A0AAD8RX67"/>
<dbReference type="Gene3D" id="3.80.10.10">
    <property type="entry name" value="Ribonuclease Inhibitor"/>
    <property type="match status" value="1"/>
</dbReference>
<organism evidence="1 2">
    <name type="scientific">Lolium multiflorum</name>
    <name type="common">Italian ryegrass</name>
    <name type="synonym">Lolium perenne subsp. multiflorum</name>
    <dbReference type="NCBI Taxonomy" id="4521"/>
    <lineage>
        <taxon>Eukaryota</taxon>
        <taxon>Viridiplantae</taxon>
        <taxon>Streptophyta</taxon>
        <taxon>Embryophyta</taxon>
        <taxon>Tracheophyta</taxon>
        <taxon>Spermatophyta</taxon>
        <taxon>Magnoliopsida</taxon>
        <taxon>Liliopsida</taxon>
        <taxon>Poales</taxon>
        <taxon>Poaceae</taxon>
        <taxon>BOP clade</taxon>
        <taxon>Pooideae</taxon>
        <taxon>Poodae</taxon>
        <taxon>Poeae</taxon>
        <taxon>Poeae Chloroplast Group 2 (Poeae type)</taxon>
        <taxon>Loliodinae</taxon>
        <taxon>Loliinae</taxon>
        <taxon>Lolium</taxon>
    </lineage>
</organism>
<name>A0AAD8RX67_LOLMU</name>
<keyword evidence="2" id="KW-1185">Reference proteome</keyword>
<proteinExistence type="predicted"/>
<dbReference type="SUPFAM" id="SSF52047">
    <property type="entry name" value="RNI-like"/>
    <property type="match status" value="1"/>
</dbReference>
<dbReference type="SUPFAM" id="SSF81383">
    <property type="entry name" value="F-box domain"/>
    <property type="match status" value="1"/>
</dbReference>
<sequence length="408" mass="46918">MPRRRRNKGNKKAAVSGGDDRLSALPEDVILLLLSFLPSRQAVQMSVLGPHWRTLWKSLPSLRIEKGADTSKSAKFVNSLLRHRDRTPLLECEILSNPGWQMDEDEFDTDELLRYALSCKVRVLRLKISSGPHLRLSTGSLISEHLTRITLYRVEFVDFSLDVSSCQSLKELEMNRCEINTQNIGTDFPKSLRLLRIRNSGFLPEQDRSFISAPGLVTLELADCNDWTPWLKSLPSLVTAFIRIGFKCSCAGCDEPRVKCRDLDDGVLLEGLSGVTNLELISHHFMVFRKEIKCYPTFSKLKTLLLGDWCMASNFSGLLYFLQHSPILERFTLQLGISSKKTKMREVYKPRKQFLVSKHLKSFEITYFKKDGRVHQILNFLVYHGILPELINIERKPYVDCFSFERKQ</sequence>
<accession>A0AAD8RX67</accession>
<dbReference type="PANTHER" id="PTHR34223">
    <property type="entry name" value="OS11G0201299 PROTEIN"/>
    <property type="match status" value="1"/>
</dbReference>
<reference evidence="1" key="1">
    <citation type="submission" date="2023-07" db="EMBL/GenBank/DDBJ databases">
        <title>A chromosome-level genome assembly of Lolium multiflorum.</title>
        <authorList>
            <person name="Chen Y."/>
            <person name="Copetti D."/>
            <person name="Kolliker R."/>
            <person name="Studer B."/>
        </authorList>
    </citation>
    <scope>NUCLEOTIDE SEQUENCE</scope>
    <source>
        <strain evidence="1">02402/16</strain>
        <tissue evidence="1">Leaf</tissue>
    </source>
</reference>
<dbReference type="InterPro" id="IPR036047">
    <property type="entry name" value="F-box-like_dom_sf"/>
</dbReference>
<protein>
    <recommendedName>
        <fullName evidence="3">F-box domain-containing protein</fullName>
    </recommendedName>
</protein>